<dbReference type="AlphaFoldDB" id="A0A0A5GIB0"/>
<name>A0A0A5GIB0_9BACI</name>
<proteinExistence type="inferred from homology"/>
<evidence type="ECO:0000313" key="5">
    <source>
        <dbReference type="EMBL" id="KGX91754.1"/>
    </source>
</evidence>
<dbReference type="PROSITE" id="PS00584">
    <property type="entry name" value="PFKB_KINASES_2"/>
    <property type="match status" value="1"/>
</dbReference>
<accession>A0A0A5GIB0</accession>
<keyword evidence="2" id="KW-0808">Transferase</keyword>
<reference evidence="5 6" key="1">
    <citation type="submission" date="2013-08" db="EMBL/GenBank/DDBJ databases">
        <authorList>
            <person name="Huang J."/>
            <person name="Wang G."/>
        </authorList>
    </citation>
    <scope>NUCLEOTIDE SEQUENCE [LARGE SCALE GENOMIC DNA]</scope>
    <source>
        <strain evidence="5 6">BH030004</strain>
    </source>
</reference>
<dbReference type="InterPro" id="IPR050306">
    <property type="entry name" value="PfkB_Carbo_kinase"/>
</dbReference>
<keyword evidence="6" id="KW-1185">Reference proteome</keyword>
<dbReference type="RefSeq" id="WP_027445248.1">
    <property type="nucleotide sequence ID" value="NZ_AULJ01000001.1"/>
</dbReference>
<dbReference type="Pfam" id="PF00294">
    <property type="entry name" value="PfkB"/>
    <property type="match status" value="1"/>
</dbReference>
<comment type="similarity">
    <text evidence="1">Belongs to the carbohydrate kinase PfkB family.</text>
</comment>
<gene>
    <name evidence="5" type="ORF">N783_00420</name>
</gene>
<dbReference type="OrthoDB" id="9775849at2"/>
<dbReference type="eggNOG" id="COG0524">
    <property type="taxonomic scope" value="Bacteria"/>
</dbReference>
<protein>
    <submittedName>
        <fullName evidence="5">Carbohydrate kinase</fullName>
    </submittedName>
</protein>
<evidence type="ECO:0000259" key="4">
    <source>
        <dbReference type="Pfam" id="PF00294"/>
    </source>
</evidence>
<dbReference type="Gene3D" id="3.40.1190.20">
    <property type="match status" value="1"/>
</dbReference>
<dbReference type="PANTHER" id="PTHR43085:SF41">
    <property type="entry name" value="FRUCTOSELYSINE 6-KINASE"/>
    <property type="match status" value="1"/>
</dbReference>
<evidence type="ECO:0000256" key="1">
    <source>
        <dbReference type="ARBA" id="ARBA00010688"/>
    </source>
</evidence>
<dbReference type="Proteomes" id="UP000030403">
    <property type="component" value="Unassembled WGS sequence"/>
</dbReference>
<comment type="caution">
    <text evidence="5">The sequence shown here is derived from an EMBL/GenBank/DDBJ whole genome shotgun (WGS) entry which is preliminary data.</text>
</comment>
<organism evidence="5 6">
    <name type="scientific">Pontibacillus marinus BH030004 = DSM 16465</name>
    <dbReference type="NCBI Taxonomy" id="1385511"/>
    <lineage>
        <taxon>Bacteria</taxon>
        <taxon>Bacillati</taxon>
        <taxon>Bacillota</taxon>
        <taxon>Bacilli</taxon>
        <taxon>Bacillales</taxon>
        <taxon>Bacillaceae</taxon>
        <taxon>Pontibacillus</taxon>
    </lineage>
</organism>
<dbReference type="InterPro" id="IPR002173">
    <property type="entry name" value="Carboh/pur_kinase_PfkB_CS"/>
</dbReference>
<dbReference type="InterPro" id="IPR011611">
    <property type="entry name" value="PfkB_dom"/>
</dbReference>
<dbReference type="PANTHER" id="PTHR43085">
    <property type="entry name" value="HEXOKINASE FAMILY MEMBER"/>
    <property type="match status" value="1"/>
</dbReference>
<dbReference type="GO" id="GO:0016301">
    <property type="term" value="F:kinase activity"/>
    <property type="evidence" value="ECO:0007669"/>
    <property type="project" value="UniProtKB-KW"/>
</dbReference>
<evidence type="ECO:0000256" key="3">
    <source>
        <dbReference type="ARBA" id="ARBA00022777"/>
    </source>
</evidence>
<evidence type="ECO:0000256" key="2">
    <source>
        <dbReference type="ARBA" id="ARBA00022679"/>
    </source>
</evidence>
<keyword evidence="3 5" id="KW-0418">Kinase</keyword>
<feature type="domain" description="Carbohydrate kinase PfkB" evidence="4">
    <location>
        <begin position="17"/>
        <end position="264"/>
    </location>
</feature>
<sequence length="274" mass="30302">MKMVTIGNNIADVYLDQKTMYPGGNALNVAVMSKMYGAKKSSYIGIIGSDDIGDYMLQTLQNQDVNISRVRRAYGESGQAFVNLNSHNDRIFVDNNRGGIQNDLSLKINEKDLDLIEEHDILHTSLYSNSDDHISLLSKHIPISYDFSNHYTYDHLERICPYVSFAFISGSHLSEHEIEETINLIHGYGTNVVVITRGDKGANASLKGTTYYQDIEPVDVVDSLGAGDSFIAGFLKDYLDHNQMTKALETGAQKAAITCTVNGAFGNGKRYSPL</sequence>
<dbReference type="SUPFAM" id="SSF53613">
    <property type="entry name" value="Ribokinase-like"/>
    <property type="match status" value="1"/>
</dbReference>
<evidence type="ECO:0000313" key="6">
    <source>
        <dbReference type="Proteomes" id="UP000030403"/>
    </source>
</evidence>
<dbReference type="EMBL" id="AVPF01000001">
    <property type="protein sequence ID" value="KGX91754.1"/>
    <property type="molecule type" value="Genomic_DNA"/>
</dbReference>
<dbReference type="InterPro" id="IPR029056">
    <property type="entry name" value="Ribokinase-like"/>
</dbReference>
<dbReference type="STRING" id="1385511.GCA_000425225_00171"/>